<reference evidence="6" key="1">
    <citation type="journal article" date="2019" name="Int. J. Syst. Evol. Microbiol.">
        <title>The Global Catalogue of Microorganisms (GCM) 10K type strain sequencing project: providing services to taxonomists for standard genome sequencing and annotation.</title>
        <authorList>
            <consortium name="The Broad Institute Genomics Platform"/>
            <consortium name="The Broad Institute Genome Sequencing Center for Infectious Disease"/>
            <person name="Wu L."/>
            <person name="Ma J."/>
        </authorList>
    </citation>
    <scope>NUCLEOTIDE SEQUENCE [LARGE SCALE GENOMIC DNA]</scope>
    <source>
        <strain evidence="6">JCM 18657</strain>
    </source>
</reference>
<feature type="compositionally biased region" description="Acidic residues" evidence="3">
    <location>
        <begin position="1"/>
        <end position="11"/>
    </location>
</feature>
<keyword evidence="2 5" id="KW-0378">Hydrolase</keyword>
<dbReference type="InterPro" id="IPR039356">
    <property type="entry name" value="YfbR/HDDC2"/>
</dbReference>
<organism evidence="5 6">
    <name type="scientific">Paenibacillus thermoaerophilus</name>
    <dbReference type="NCBI Taxonomy" id="1215385"/>
    <lineage>
        <taxon>Bacteria</taxon>
        <taxon>Bacillati</taxon>
        <taxon>Bacillota</taxon>
        <taxon>Bacilli</taxon>
        <taxon>Bacillales</taxon>
        <taxon>Paenibacillaceae</taxon>
        <taxon>Paenibacillus</taxon>
    </lineage>
</organism>
<proteinExistence type="predicted"/>
<dbReference type="SUPFAM" id="SSF109604">
    <property type="entry name" value="HD-domain/PDEase-like"/>
    <property type="match status" value="1"/>
</dbReference>
<sequence>MIELVDDEPVGGEDGGKPELPEAPTGERLTKQLRFIIEADRLKSVLRQTLVSDASRRENDAEHSWHLALMAMLLSEHAAEPGLDLGKVMRMLLVHDLVEIDAGDTFAYDEAGHTDKAEREQRAANRLFGLLPDDQRDEFHSLWREFEERATPEAKFAASLDRLQPMLLNYTTRGHAWRKHGVTSDRVEKRNRHIEEGAPALWSFAERLIGEAVERGFLEKGSPPSK</sequence>
<dbReference type="PANTHER" id="PTHR11845:SF13">
    <property type="entry name" value="5'-DEOXYNUCLEOTIDASE HDDC2"/>
    <property type="match status" value="1"/>
</dbReference>
<name>A0ABW2V5J0_9BACL</name>
<dbReference type="InterPro" id="IPR006674">
    <property type="entry name" value="HD_domain"/>
</dbReference>
<feature type="domain" description="HD" evidence="4">
    <location>
        <begin position="39"/>
        <end position="202"/>
    </location>
</feature>
<accession>A0ABW2V5J0</accession>
<feature type="region of interest" description="Disordered" evidence="3">
    <location>
        <begin position="1"/>
        <end position="25"/>
    </location>
</feature>
<keyword evidence="6" id="KW-1185">Reference proteome</keyword>
<evidence type="ECO:0000259" key="4">
    <source>
        <dbReference type="Pfam" id="PF13023"/>
    </source>
</evidence>
<dbReference type="EMBL" id="JBHTGQ010000027">
    <property type="protein sequence ID" value="MFC7750705.1"/>
    <property type="molecule type" value="Genomic_DNA"/>
</dbReference>
<evidence type="ECO:0000313" key="5">
    <source>
        <dbReference type="EMBL" id="MFC7750705.1"/>
    </source>
</evidence>
<dbReference type="Proteomes" id="UP001596528">
    <property type="component" value="Unassembled WGS sequence"/>
</dbReference>
<protein>
    <submittedName>
        <fullName evidence="5">HD domain-containing protein</fullName>
        <ecNumber evidence="5">3.1.-.-</ecNumber>
    </submittedName>
</protein>
<dbReference type="Pfam" id="PF13023">
    <property type="entry name" value="HD_3"/>
    <property type="match status" value="1"/>
</dbReference>
<keyword evidence="1" id="KW-0479">Metal-binding</keyword>
<gene>
    <name evidence="5" type="ORF">ACFQWB_12330</name>
</gene>
<dbReference type="EC" id="3.1.-.-" evidence="5"/>
<dbReference type="GO" id="GO:0016787">
    <property type="term" value="F:hydrolase activity"/>
    <property type="evidence" value="ECO:0007669"/>
    <property type="project" value="UniProtKB-KW"/>
</dbReference>
<evidence type="ECO:0000313" key="6">
    <source>
        <dbReference type="Proteomes" id="UP001596528"/>
    </source>
</evidence>
<evidence type="ECO:0000256" key="2">
    <source>
        <dbReference type="ARBA" id="ARBA00022801"/>
    </source>
</evidence>
<dbReference type="PANTHER" id="PTHR11845">
    <property type="entry name" value="5'-DEOXYNUCLEOTIDASE HDDC2"/>
    <property type="match status" value="1"/>
</dbReference>
<evidence type="ECO:0000256" key="3">
    <source>
        <dbReference type="SAM" id="MobiDB-lite"/>
    </source>
</evidence>
<dbReference type="RefSeq" id="WP_138789974.1">
    <property type="nucleotide sequence ID" value="NZ_JBHTGQ010000027.1"/>
</dbReference>
<comment type="caution">
    <text evidence="5">The sequence shown here is derived from an EMBL/GenBank/DDBJ whole genome shotgun (WGS) entry which is preliminary data.</text>
</comment>
<evidence type="ECO:0000256" key="1">
    <source>
        <dbReference type="ARBA" id="ARBA00022723"/>
    </source>
</evidence>
<dbReference type="Gene3D" id="1.10.3210.10">
    <property type="entry name" value="Hypothetical protein af1432"/>
    <property type="match status" value="1"/>
</dbReference>